<dbReference type="Proteomes" id="UP000188388">
    <property type="component" value="Unassembled WGS sequence"/>
</dbReference>
<sequence>MSHTVEKHVSQNQHGPCGHIDHGRHRLGRPDRRQLENASRFDRRHRGRWRRIFHHAQIWQVCRQAHRFVQGVRRQQIYGDDNRPGDRQDLFWQGLGLRRFAQDERLRARRADLQGPDLAQALIVSPAAKRKRGREGPFFVRASVFANTDRSRGLRLLRPDSQFLRIFRPLLASFGSARFWGSQNCGPAASCGDARGR</sequence>
<feature type="compositionally biased region" description="Basic and acidic residues" evidence="1">
    <location>
        <begin position="28"/>
        <end position="39"/>
    </location>
</feature>
<dbReference type="STRING" id="1631249.BQ8794_60170"/>
<evidence type="ECO:0000313" key="2">
    <source>
        <dbReference type="EMBL" id="SIT58860.1"/>
    </source>
</evidence>
<dbReference type="EMBL" id="FTPD01000056">
    <property type="protein sequence ID" value="SIT58860.1"/>
    <property type="molecule type" value="Genomic_DNA"/>
</dbReference>
<gene>
    <name evidence="2" type="ORF">BQ8794_60170</name>
</gene>
<dbReference type="AlphaFoldDB" id="A0A1R3VG39"/>
<proteinExistence type="predicted"/>
<organism evidence="2 3">
    <name type="scientific">Mesorhizobium prunaredense</name>
    <dbReference type="NCBI Taxonomy" id="1631249"/>
    <lineage>
        <taxon>Bacteria</taxon>
        <taxon>Pseudomonadati</taxon>
        <taxon>Pseudomonadota</taxon>
        <taxon>Alphaproteobacteria</taxon>
        <taxon>Hyphomicrobiales</taxon>
        <taxon>Phyllobacteriaceae</taxon>
        <taxon>Mesorhizobium</taxon>
    </lineage>
</organism>
<feature type="region of interest" description="Disordered" evidence="1">
    <location>
        <begin position="1"/>
        <end position="39"/>
    </location>
</feature>
<reference evidence="3" key="1">
    <citation type="submission" date="2017-01" db="EMBL/GenBank/DDBJ databases">
        <authorList>
            <person name="Brunel B."/>
        </authorList>
    </citation>
    <scope>NUCLEOTIDE SEQUENCE [LARGE SCALE GENOMIC DNA]</scope>
</reference>
<evidence type="ECO:0000256" key="1">
    <source>
        <dbReference type="SAM" id="MobiDB-lite"/>
    </source>
</evidence>
<name>A0A1R3VG39_9HYPH</name>
<protein>
    <submittedName>
        <fullName evidence="2">Uncharacterized protein</fullName>
    </submittedName>
</protein>
<accession>A0A1R3VG39</accession>
<keyword evidence="3" id="KW-1185">Reference proteome</keyword>
<evidence type="ECO:0000313" key="3">
    <source>
        <dbReference type="Proteomes" id="UP000188388"/>
    </source>
</evidence>